<dbReference type="GO" id="GO:0032259">
    <property type="term" value="P:methylation"/>
    <property type="evidence" value="ECO:0007669"/>
    <property type="project" value="UniProtKB-KW"/>
</dbReference>
<dbReference type="PANTHER" id="PTHR43861:SF6">
    <property type="entry name" value="METHYLTRANSFERASE TYPE 11"/>
    <property type="match status" value="1"/>
</dbReference>
<proteinExistence type="predicted"/>
<keyword evidence="3" id="KW-1185">Reference proteome</keyword>
<dbReference type="Proteomes" id="UP000030661">
    <property type="component" value="Unassembled WGS sequence"/>
</dbReference>
<dbReference type="Gene3D" id="3.40.50.720">
    <property type="entry name" value="NAD(P)-binding Rossmann-like Domain"/>
    <property type="match status" value="1"/>
</dbReference>
<dbReference type="HOGENOM" id="CLU_050039_1_0_0"/>
<protein>
    <submittedName>
        <fullName evidence="2">Methyltransferase type 12</fullName>
    </submittedName>
</protein>
<dbReference type="EMBL" id="DF820468">
    <property type="protein sequence ID" value="GAK58827.1"/>
    <property type="molecule type" value="Genomic_DNA"/>
</dbReference>
<dbReference type="Pfam" id="PF13489">
    <property type="entry name" value="Methyltransf_23"/>
    <property type="match status" value="1"/>
</dbReference>
<dbReference type="SUPFAM" id="SSF53335">
    <property type="entry name" value="S-adenosyl-L-methionine-dependent methyltransferases"/>
    <property type="match status" value="1"/>
</dbReference>
<gene>
    <name evidence="2" type="ORF">U27_05802</name>
</gene>
<reference evidence="2" key="1">
    <citation type="journal article" date="2015" name="PeerJ">
        <title>First genomic representation of candidate bacterial phylum KSB3 points to enhanced environmental sensing as a trigger of wastewater bulking.</title>
        <authorList>
            <person name="Sekiguchi Y."/>
            <person name="Ohashi A."/>
            <person name="Parks D.H."/>
            <person name="Yamauchi T."/>
            <person name="Tyson G.W."/>
            <person name="Hugenholtz P."/>
        </authorList>
    </citation>
    <scope>NUCLEOTIDE SEQUENCE [LARGE SCALE GENOMIC DNA]</scope>
</reference>
<evidence type="ECO:0000313" key="2">
    <source>
        <dbReference type="EMBL" id="GAK58827.1"/>
    </source>
</evidence>
<accession>A0A081C2M2</accession>
<dbReference type="Gene3D" id="3.40.50.150">
    <property type="entry name" value="Vaccinia Virus protein VP39"/>
    <property type="match status" value="1"/>
</dbReference>
<dbReference type="InterPro" id="IPR029063">
    <property type="entry name" value="SAM-dependent_MTases_sf"/>
</dbReference>
<dbReference type="InterPro" id="IPR038576">
    <property type="entry name" value="Methyltransf_Zn-bd_dom_put_sf"/>
</dbReference>
<dbReference type="Pfam" id="PF08484">
    <property type="entry name" value="Methyltransf_14"/>
    <property type="match status" value="1"/>
</dbReference>
<dbReference type="CDD" id="cd02440">
    <property type="entry name" value="AdoMet_MTases"/>
    <property type="match status" value="1"/>
</dbReference>
<keyword evidence="2" id="KW-0808">Transferase</keyword>
<name>A0A081C2M2_VECG1</name>
<dbReference type="GO" id="GO:0008168">
    <property type="term" value="F:methyltransferase activity"/>
    <property type="evidence" value="ECO:0007669"/>
    <property type="project" value="UniProtKB-KW"/>
</dbReference>
<dbReference type="eggNOG" id="COG2227">
    <property type="taxonomic scope" value="Bacteria"/>
</dbReference>
<dbReference type="STRING" id="1499967.U27_05802"/>
<sequence length="401" mass="45889">MMSKVSSISKAFLCPVCNSTNFENFLELVQTPVFCNVLWKTADEALHVPKGDIRLAFCRTCGHVFNTAFDPGLIEYSTEYENSLHFSPRFQAYAASLAKQLINAYDLHQKTIIEIGCGKGDFLRLLCESGNNCGIGFDRSYEPERNETPDRACITFVRDFYSKQYAHYKADFICCRHVLEHIQEPRRFLDEIRQTLGDQSDAVLYFEVPNVMFTLKDLGIWDLIYEHCGYFSRSSLASLFSDCGFQTKHVQEAFADQFLGIEAAIASEEGSQIYRDLKDDVENMHAYVTKFGKNYRMKVTSWKHELAELSQAEKKVIVWGAGSKGVTFLNALHVQEQIVYIVDINPHKHGKYVGGTGQKIVAPDFLREYRPDTILVMNAIYLQEIQAMMHTMNLHCEFMLV</sequence>
<dbReference type="Gene3D" id="6.20.50.110">
    <property type="entry name" value="Methyltransferase, zinc-binding domain"/>
    <property type="match status" value="1"/>
</dbReference>
<dbReference type="InterPro" id="IPR013691">
    <property type="entry name" value="MeTrfase_14"/>
</dbReference>
<keyword evidence="2" id="KW-0489">Methyltransferase</keyword>
<evidence type="ECO:0000313" key="3">
    <source>
        <dbReference type="Proteomes" id="UP000030661"/>
    </source>
</evidence>
<organism evidence="2">
    <name type="scientific">Vecturithrix granuli</name>
    <dbReference type="NCBI Taxonomy" id="1499967"/>
    <lineage>
        <taxon>Bacteria</taxon>
        <taxon>Candidatus Moduliflexota</taxon>
        <taxon>Candidatus Vecturitrichia</taxon>
        <taxon>Candidatus Vecturitrichales</taxon>
        <taxon>Candidatus Vecturitrichaceae</taxon>
        <taxon>Candidatus Vecturithrix</taxon>
    </lineage>
</organism>
<dbReference type="AlphaFoldDB" id="A0A081C2M2"/>
<dbReference type="PANTHER" id="PTHR43861">
    <property type="entry name" value="TRANS-ACONITATE 2-METHYLTRANSFERASE-RELATED"/>
    <property type="match status" value="1"/>
</dbReference>
<evidence type="ECO:0000259" key="1">
    <source>
        <dbReference type="Pfam" id="PF08484"/>
    </source>
</evidence>
<feature type="domain" description="C-methyltransferase" evidence="1">
    <location>
        <begin position="286"/>
        <end position="392"/>
    </location>
</feature>